<dbReference type="OrthoDB" id="9780744at2"/>
<evidence type="ECO:0000313" key="2">
    <source>
        <dbReference type="EMBL" id="TDX22975.1"/>
    </source>
</evidence>
<dbReference type="SUPFAM" id="SSF53474">
    <property type="entry name" value="alpha/beta-Hydrolases"/>
    <property type="match status" value="1"/>
</dbReference>
<dbReference type="InterPro" id="IPR029058">
    <property type="entry name" value="AB_hydrolase_fold"/>
</dbReference>
<dbReference type="PANTHER" id="PTHR43194">
    <property type="entry name" value="HYDROLASE ALPHA/BETA FOLD FAMILY"/>
    <property type="match status" value="1"/>
</dbReference>
<dbReference type="Pfam" id="PF12697">
    <property type="entry name" value="Abhydrolase_6"/>
    <property type="match status" value="1"/>
</dbReference>
<dbReference type="PANTHER" id="PTHR43194:SF5">
    <property type="entry name" value="PIMELOYL-[ACYL-CARRIER PROTEIN] METHYL ESTER ESTERASE"/>
    <property type="match status" value="1"/>
</dbReference>
<dbReference type="InterPro" id="IPR050228">
    <property type="entry name" value="Carboxylesterase_BioH"/>
</dbReference>
<proteinExistence type="predicted"/>
<dbReference type="RefSeq" id="WP_134020876.1">
    <property type="nucleotide sequence ID" value="NZ_SOEC01000026.1"/>
</dbReference>
<feature type="domain" description="AB hydrolase-1" evidence="1">
    <location>
        <begin position="4"/>
        <end position="227"/>
    </location>
</feature>
<dbReference type="AlphaFoldDB" id="A0A4R8FH65"/>
<protein>
    <submittedName>
        <fullName evidence="2">Carboxylesterase BioH (Pimeloyl-CoA synthesis)</fullName>
    </submittedName>
</protein>
<gene>
    <name evidence="2" type="ORF">DFO67_12645</name>
</gene>
<organism evidence="2 3">
    <name type="scientific">Modicisalibacter xianhensis</name>
    <dbReference type="NCBI Taxonomy" id="442341"/>
    <lineage>
        <taxon>Bacteria</taxon>
        <taxon>Pseudomonadati</taxon>
        <taxon>Pseudomonadota</taxon>
        <taxon>Gammaproteobacteria</taxon>
        <taxon>Oceanospirillales</taxon>
        <taxon>Halomonadaceae</taxon>
        <taxon>Modicisalibacter</taxon>
    </lineage>
</organism>
<evidence type="ECO:0000313" key="3">
    <source>
        <dbReference type="Proteomes" id="UP000294489"/>
    </source>
</evidence>
<name>A0A4R8FH65_9GAMM</name>
<dbReference type="EMBL" id="SOEC01000026">
    <property type="protein sequence ID" value="TDX22975.1"/>
    <property type="molecule type" value="Genomic_DNA"/>
</dbReference>
<comment type="caution">
    <text evidence="2">The sequence shown here is derived from an EMBL/GenBank/DDBJ whole genome shotgun (WGS) entry which is preliminary data.</text>
</comment>
<dbReference type="Gene3D" id="3.40.50.1820">
    <property type="entry name" value="alpha/beta hydrolase"/>
    <property type="match status" value="1"/>
</dbReference>
<dbReference type="InterPro" id="IPR000073">
    <property type="entry name" value="AB_hydrolase_1"/>
</dbReference>
<evidence type="ECO:0000259" key="1">
    <source>
        <dbReference type="Pfam" id="PF12697"/>
    </source>
</evidence>
<dbReference type="Proteomes" id="UP000294489">
    <property type="component" value="Unassembled WGS sequence"/>
</dbReference>
<reference evidence="2 3" key="1">
    <citation type="submission" date="2019-03" db="EMBL/GenBank/DDBJ databases">
        <title>Freshwater and sediment microbial communities from various areas in North America, analyzing microbe dynamics in response to fracking.</title>
        <authorList>
            <person name="Lamendella R."/>
        </authorList>
    </citation>
    <scope>NUCLEOTIDE SEQUENCE [LARGE SCALE GENOMIC DNA]</scope>
    <source>
        <strain evidence="2 3">6_TX</strain>
    </source>
</reference>
<sequence length="250" mass="27291">MSRLVLLSGWGINASIWHPLQAYWPAELHVVAPDWPGYGAFPPLEVPSDLDALAEAMATKLSTDAVWVGWSLGGLLAAELLKRLPAPRGLVMLGMRPSFTVDDATRGGVTVQDLAAFRHAFSHDPQRTWQHFLHLQLRGEPSPRQALQRLTSLLDDSMPANTTTLAAGLEQLANLNVCQALQKSPCTTYFVRGEQDPLLPELANENSILLPGCGHCPQLSVPHELARCLSDLAQSLTDVTACQVERHDAR</sequence>
<accession>A0A4R8FH65</accession>